<keyword evidence="1" id="KW-0472">Membrane</keyword>
<feature type="transmembrane region" description="Helical" evidence="1">
    <location>
        <begin position="104"/>
        <end position="122"/>
    </location>
</feature>
<name>A0AAJ1QZW7_9FLAO</name>
<evidence type="ECO:0000313" key="3">
    <source>
        <dbReference type="EMBL" id="MDN3621190.1"/>
    </source>
</evidence>
<sequence>MKTAKEYFDEYAVSHQNETNQAIHYICVPLIFFSVIGLLMSIPTTFLENTLNLSNPLIENWAVIVGLVISIFYLRLGFWYFIEMSLIIFIAIAANFWLGNQVNLLFASLIIFVLAWIGQFYGHKVEGAKPSFLKDLEFLLIGPLWVIQKLGKKK</sequence>
<dbReference type="PANTHER" id="PTHR28026">
    <property type="entry name" value="DUF962 DOMAIN PROTEIN (AFU_ORTHOLOGUE AFUA_8G05310)"/>
    <property type="match status" value="1"/>
</dbReference>
<dbReference type="GO" id="GO:0016020">
    <property type="term" value="C:membrane"/>
    <property type="evidence" value="ECO:0007669"/>
    <property type="project" value="GOC"/>
</dbReference>
<evidence type="ECO:0000256" key="1">
    <source>
        <dbReference type="SAM" id="Phobius"/>
    </source>
</evidence>
<dbReference type="Proteomes" id="UP001228636">
    <property type="component" value="Unassembled WGS sequence"/>
</dbReference>
<feature type="transmembrane region" description="Helical" evidence="1">
    <location>
        <begin position="22"/>
        <end position="46"/>
    </location>
</feature>
<dbReference type="EMBL" id="CP019336">
    <property type="protein sequence ID" value="AUC22604.1"/>
    <property type="molecule type" value="Genomic_DNA"/>
</dbReference>
<dbReference type="EMBL" id="JAUFQH010000019">
    <property type="protein sequence ID" value="MDN3621190.1"/>
    <property type="molecule type" value="Genomic_DNA"/>
</dbReference>
<dbReference type="InterPro" id="IPR009305">
    <property type="entry name" value="Mpo1-like"/>
</dbReference>
<feature type="transmembrane region" description="Helical" evidence="1">
    <location>
        <begin position="58"/>
        <end position="74"/>
    </location>
</feature>
<reference evidence="3" key="3">
    <citation type="submission" date="2023-06" db="EMBL/GenBank/DDBJ databases">
        <authorList>
            <person name="Lucena T."/>
            <person name="Sun Q."/>
        </authorList>
    </citation>
    <scope>NUCLEOTIDE SEQUENCE</scope>
    <source>
        <strain evidence="3">CECT 8670</strain>
    </source>
</reference>
<dbReference type="AlphaFoldDB" id="A0AAJ1QZW7"/>
<reference evidence="3 5" key="1">
    <citation type="journal article" date="2014" name="Int. J. Syst. Evol. Microbiol.">
        <title>Complete genome sequence of Corynebacterium casei LMG S-19264T (=DSM 44701T), isolated from a smear-ripened cheese.</title>
        <authorList>
            <consortium name="US DOE Joint Genome Institute (JGI-PGF)"/>
            <person name="Walter F."/>
            <person name="Albersmeier A."/>
            <person name="Kalinowski J."/>
            <person name="Ruckert C."/>
        </authorList>
    </citation>
    <scope>NUCLEOTIDE SEQUENCE [LARGE SCALE GENOMIC DNA]</scope>
    <source>
        <strain evidence="3 5">CECT 8670</strain>
    </source>
</reference>
<proteinExistence type="predicted"/>
<feature type="transmembrane region" description="Helical" evidence="1">
    <location>
        <begin position="79"/>
        <end position="98"/>
    </location>
</feature>
<dbReference type="GO" id="GO:0046521">
    <property type="term" value="P:sphingoid catabolic process"/>
    <property type="evidence" value="ECO:0007669"/>
    <property type="project" value="TreeGrafter"/>
</dbReference>
<protein>
    <submittedName>
        <fullName evidence="3">DUF962 domain-containing protein</fullName>
    </submittedName>
</protein>
<dbReference type="Pfam" id="PF06127">
    <property type="entry name" value="Mpo1-like"/>
    <property type="match status" value="1"/>
</dbReference>
<evidence type="ECO:0000313" key="4">
    <source>
        <dbReference type="Proteomes" id="UP000232721"/>
    </source>
</evidence>
<evidence type="ECO:0000313" key="2">
    <source>
        <dbReference type="EMBL" id="AUC22604.1"/>
    </source>
</evidence>
<keyword evidence="4" id="KW-1185">Reference proteome</keyword>
<accession>A0AAJ1QZW7</accession>
<reference evidence="2 4" key="2">
    <citation type="submission" date="2017-02" db="EMBL/GenBank/DDBJ databases">
        <title>Trade-off between light-utilization and light-protection in marine flavobacteria.</title>
        <authorList>
            <person name="Kumagai Y."/>
            <person name="Yoshizawa S."/>
            <person name="Kogure K."/>
            <person name="Iwasaki W."/>
        </authorList>
    </citation>
    <scope>NUCLEOTIDE SEQUENCE [LARGE SCALE GENOMIC DNA]</scope>
    <source>
        <strain evidence="2 4">KCTC 23670</strain>
    </source>
</reference>
<dbReference type="PANTHER" id="PTHR28026:SF9">
    <property type="entry name" value="2-HYDROXY-PALMITIC ACID DIOXYGENASE MPO1"/>
    <property type="match status" value="1"/>
</dbReference>
<evidence type="ECO:0000313" key="5">
    <source>
        <dbReference type="Proteomes" id="UP001228636"/>
    </source>
</evidence>
<dbReference type="RefSeq" id="WP_165730150.1">
    <property type="nucleotide sequence ID" value="NZ_CP019336.1"/>
</dbReference>
<keyword evidence="1" id="KW-1133">Transmembrane helix</keyword>
<dbReference type="Proteomes" id="UP000232721">
    <property type="component" value="Chromosome"/>
</dbReference>
<organism evidence="3 5">
    <name type="scientific">Polaribacter sejongensis</name>
    <dbReference type="NCBI Taxonomy" id="985043"/>
    <lineage>
        <taxon>Bacteria</taxon>
        <taxon>Pseudomonadati</taxon>
        <taxon>Bacteroidota</taxon>
        <taxon>Flavobacteriia</taxon>
        <taxon>Flavobacteriales</taxon>
        <taxon>Flavobacteriaceae</taxon>
    </lineage>
</organism>
<keyword evidence="1" id="KW-0812">Transmembrane</keyword>
<gene>
    <name evidence="2" type="ORF">BTO15_11120</name>
    <name evidence="3" type="ORF">QWY81_17120</name>
</gene>